<dbReference type="Gene3D" id="2.60.40.3440">
    <property type="match status" value="2"/>
</dbReference>
<keyword evidence="4" id="KW-1185">Reference proteome</keyword>
<feature type="domain" description="PA14" evidence="2">
    <location>
        <begin position="573"/>
        <end position="721"/>
    </location>
</feature>
<feature type="signal peptide" evidence="1">
    <location>
        <begin position="1"/>
        <end position="17"/>
    </location>
</feature>
<evidence type="ECO:0000259" key="2">
    <source>
        <dbReference type="PROSITE" id="PS51820"/>
    </source>
</evidence>
<feature type="chain" id="PRO_5046983819" evidence="1">
    <location>
        <begin position="18"/>
        <end position="1401"/>
    </location>
</feature>
<dbReference type="EMBL" id="JAWXVI010000010">
    <property type="protein sequence ID" value="MDX6191578.1"/>
    <property type="molecule type" value="Genomic_DNA"/>
</dbReference>
<comment type="caution">
    <text evidence="3">The sequence shown here is derived from an EMBL/GenBank/DDBJ whole genome shotgun (WGS) entry which is preliminary data.</text>
</comment>
<organism evidence="3 4">
    <name type="scientific">Flavobacterium cupriresistens</name>
    <dbReference type="NCBI Taxonomy" id="2893885"/>
    <lineage>
        <taxon>Bacteria</taxon>
        <taxon>Pseudomonadati</taxon>
        <taxon>Bacteroidota</taxon>
        <taxon>Flavobacteriia</taxon>
        <taxon>Flavobacteriales</taxon>
        <taxon>Flavobacteriaceae</taxon>
        <taxon>Flavobacterium</taxon>
    </lineage>
</organism>
<dbReference type="InterPro" id="IPR037524">
    <property type="entry name" value="PA14/GLEYA"/>
</dbReference>
<sequence>MMRKLLLFLLLPFIGFAQEDLVKWNGPGTKAPSVNTNYTAAVAAGDLSNGSNLTVTPAQGEGFKGSPWTTSFAIDDTKYFQFTTAAKTGYKIKLNAFKFTYRGDANLYVNRYQVRYSKDNFATSTLLVDETTSPGRINKSLNLSNVTLYAGETITIRIYGYKLKPNSDPNSPLFLINLSSIENGNTTPTITGSVLPYDASDLNANDDLVSTKEKRAVTFDPLTNDTHYNGSTMTYTQPPTAHGTVTNTDNILTFTPATNFKGTSSFTYTLKKGNKTATATVSVFVEEATPRLIIWNGAVDQPKAVVTDANIIANDISASGVNLTTNSNPNYFNLTNVQTSTIKNTVNLNKYAQVSVRPKANYKLTLTQFKFIYNSPSGNEGATKYEVRYSTDPTFPDDGKILLGSTTAVQGTDTEVTLNFPANTVVTSSPNQTFYIRIYPYGVQNIYNGYFRIKHDYGGEVGPTISGIVDTSNLLTANPDLITTDSNTAIIVPILENDENYSALASITSTQPASGGSVQVNDKTNVTFTPAVGFIGTSSFVYTLYDGKNYSSATVTVTVTPPPCVPSLTARVNSWKGYVYTYTGNTPAMTTYVGSVAEKAMFDRKIGTDVITGDTSVAPNAFCGTVPSDRFYVRYLMKATTEAGKFNFTVGGDDGYRLYIDGDLVIDNWQDQGYAVRSTLHNLKEGTHDFVLEYYEKEGASRLSIIYGMIKGDTLLPFGDNKWNVFGFNSANIALVADTYAGTYVDTSLDINTQSKWNALVSPSYYSGWEGAPMPVDQFTITYKRKGFPCGRYQLELVNCDDVGEIYIDGVKIFTQSIYTNTTSLINGGKTYPLNKTSTVEVRLREDGGDAKLALNFIDTPFVYDGSVVPQSGSSITVNKSTVLTNDLEVCTCTIAAGKTFTIAGDKTLTVNENIVVNGDGKLIIKNNGSLVQTNDNATYTGAVNSFDMERISTPMVNFDYTYWSSAVADKKLNVLSPNTLSDKYMSFNGSNWVIENGNTIMKPGKGYIIRVPKRDTGYPNGKDYWNTSTYSQTVNFIGIPNNGIIKGESLLADKFYLVGNPYPSALDATKFLNANTFINGTIYFWTHNTAIGVVGIHKYNSNDYASYNLTGGVATRPSQAPGRNMNTPSGKIASGESFFISTNDVGTVTFNNSMRPVGANNQFFKRDNTSKNKEAENGRMWLNMTNETGAFKQALIGYIEGATNDFENRFDGESFDGNAYIDFYSIDNGRNYVIQGRALPFTDTDIVPLGYRSSIEGEFAISIEQTDGDLVNQVVYLEDKVTAKVHDLRAGKYTFTTAKGTFSDRFVLRYTNKTLGIDDFENTDSDLIVSVKNKAIKVTSEKENIKEVMVYDLSGKLLYEKNKVGATELQIANLQSANQMVLIKIVLENGHTTTKKAIFQ</sequence>
<proteinExistence type="predicted"/>
<dbReference type="NCBIfam" id="NF033708">
    <property type="entry name" value="T9SS_Cterm_ChiA"/>
    <property type="match status" value="1"/>
</dbReference>
<accession>A0ABU4RI55</accession>
<dbReference type="Pfam" id="PF07691">
    <property type="entry name" value="PA14"/>
    <property type="match status" value="1"/>
</dbReference>
<dbReference type="SUPFAM" id="SSF56988">
    <property type="entry name" value="Anthrax protective antigen"/>
    <property type="match status" value="1"/>
</dbReference>
<reference evidence="3 4" key="1">
    <citation type="submission" date="2023-11" db="EMBL/GenBank/DDBJ databases">
        <title>Unpublished Manusciprt.</title>
        <authorList>
            <person name="Saticioglu I.B."/>
            <person name="Ay H."/>
            <person name="Ajmi N."/>
            <person name="Altun S."/>
            <person name="Duman M."/>
        </authorList>
    </citation>
    <scope>NUCLEOTIDE SEQUENCE [LARGE SCALE GENOMIC DNA]</scope>
    <source>
        <strain evidence="3 4">Fl-318</strain>
    </source>
</reference>
<evidence type="ECO:0000313" key="4">
    <source>
        <dbReference type="Proteomes" id="UP001273350"/>
    </source>
</evidence>
<evidence type="ECO:0000313" key="3">
    <source>
        <dbReference type="EMBL" id="MDX6191578.1"/>
    </source>
</evidence>
<keyword evidence="1" id="KW-0732">Signal</keyword>
<dbReference type="PROSITE" id="PS51820">
    <property type="entry name" value="PA14"/>
    <property type="match status" value="1"/>
</dbReference>
<dbReference type="Pfam" id="PF17963">
    <property type="entry name" value="Big_9"/>
    <property type="match status" value="2"/>
</dbReference>
<dbReference type="Proteomes" id="UP001273350">
    <property type="component" value="Unassembled WGS sequence"/>
</dbReference>
<dbReference type="RefSeq" id="WP_230003832.1">
    <property type="nucleotide sequence ID" value="NZ_CP087134.1"/>
</dbReference>
<dbReference type="InterPro" id="IPR011658">
    <property type="entry name" value="PA14_dom"/>
</dbReference>
<protein>
    <submittedName>
        <fullName evidence="3">T9SS sorting signal type C domain-containing protein</fullName>
    </submittedName>
</protein>
<dbReference type="Gene3D" id="3.90.182.10">
    <property type="entry name" value="Toxin - Anthrax Protective Antigen,domain 1"/>
    <property type="match status" value="1"/>
</dbReference>
<gene>
    <name evidence="3" type="ORF">SGQ83_19645</name>
</gene>
<name>A0ABU4RI55_9FLAO</name>
<evidence type="ECO:0000256" key="1">
    <source>
        <dbReference type="SAM" id="SignalP"/>
    </source>
</evidence>